<evidence type="ECO:0000313" key="2">
    <source>
        <dbReference type="Proteomes" id="UP001189429"/>
    </source>
</evidence>
<gene>
    <name evidence="1" type="ORF">PCOR1329_LOCUS53470</name>
</gene>
<keyword evidence="2" id="KW-1185">Reference proteome</keyword>
<feature type="non-terminal residue" evidence="1">
    <location>
        <position position="265"/>
    </location>
</feature>
<dbReference type="EMBL" id="CAUYUJ010016517">
    <property type="protein sequence ID" value="CAK0866227.1"/>
    <property type="molecule type" value="Genomic_DNA"/>
</dbReference>
<reference evidence="1" key="1">
    <citation type="submission" date="2023-10" db="EMBL/GenBank/DDBJ databases">
        <authorList>
            <person name="Chen Y."/>
            <person name="Shah S."/>
            <person name="Dougan E. K."/>
            <person name="Thang M."/>
            <person name="Chan C."/>
        </authorList>
    </citation>
    <scope>NUCLEOTIDE SEQUENCE [LARGE SCALE GENOMIC DNA]</scope>
</reference>
<protein>
    <submittedName>
        <fullName evidence="1">Uncharacterized protein</fullName>
    </submittedName>
</protein>
<organism evidence="1 2">
    <name type="scientific">Prorocentrum cordatum</name>
    <dbReference type="NCBI Taxonomy" id="2364126"/>
    <lineage>
        <taxon>Eukaryota</taxon>
        <taxon>Sar</taxon>
        <taxon>Alveolata</taxon>
        <taxon>Dinophyceae</taxon>
        <taxon>Prorocentrales</taxon>
        <taxon>Prorocentraceae</taxon>
        <taxon>Prorocentrum</taxon>
    </lineage>
</organism>
<comment type="caution">
    <text evidence="1">The sequence shown here is derived from an EMBL/GenBank/DDBJ whole genome shotgun (WGS) entry which is preliminary data.</text>
</comment>
<dbReference type="Proteomes" id="UP001189429">
    <property type="component" value="Unassembled WGS sequence"/>
</dbReference>
<accession>A0ABN9V0N6</accession>
<sequence length="265" mass="28874">MGASASLAGFSSHAAWSMKSVQARIMSGQWNPLADVETGSWMPFKWRWWKAFVVLERLRSEEVQEGEWVVYQDSTSYVRSGFNETHAAKLSALLGALEAAGSDGLAGSVLPPSVLWEWTQRCTPSYSVTSFDEWRTMGEGQLLAELSAALERAGLCGEGDGACRSDFQGQAMLQNSWVAFRKGAAALKFVDRWLRSNCDEATMRAMPFADQSLLQLLAHRATASGELALHALRFPAMSATPPAPEAMADRGSLANRVKHLGVALD</sequence>
<name>A0ABN9V0N6_9DINO</name>
<proteinExistence type="predicted"/>
<evidence type="ECO:0000313" key="1">
    <source>
        <dbReference type="EMBL" id="CAK0866227.1"/>
    </source>
</evidence>